<accession>A0A8J2WGU1</accession>
<proteinExistence type="predicted"/>
<dbReference type="EMBL" id="CAKKLH010000225">
    <property type="protein sequence ID" value="CAH0106694.1"/>
    <property type="molecule type" value="Genomic_DNA"/>
</dbReference>
<dbReference type="Proteomes" id="UP000789390">
    <property type="component" value="Unassembled WGS sequence"/>
</dbReference>
<protein>
    <submittedName>
        <fullName evidence="1">Uncharacterized protein</fullName>
    </submittedName>
</protein>
<dbReference type="OrthoDB" id="1926878at2759"/>
<evidence type="ECO:0000313" key="2">
    <source>
        <dbReference type="Proteomes" id="UP000789390"/>
    </source>
</evidence>
<gene>
    <name evidence="1" type="ORF">DGAL_LOCUS9851</name>
</gene>
<reference evidence="1" key="1">
    <citation type="submission" date="2021-11" db="EMBL/GenBank/DDBJ databases">
        <authorList>
            <person name="Schell T."/>
        </authorList>
    </citation>
    <scope>NUCLEOTIDE SEQUENCE</scope>
    <source>
        <strain evidence="1">M5</strain>
    </source>
</reference>
<keyword evidence="2" id="KW-1185">Reference proteome</keyword>
<dbReference type="InterPro" id="IPR027417">
    <property type="entry name" value="P-loop_NTPase"/>
</dbReference>
<dbReference type="Gene3D" id="3.40.50.300">
    <property type="entry name" value="P-loop containing nucleotide triphosphate hydrolases"/>
    <property type="match status" value="1"/>
</dbReference>
<organism evidence="1 2">
    <name type="scientific">Daphnia galeata</name>
    <dbReference type="NCBI Taxonomy" id="27404"/>
    <lineage>
        <taxon>Eukaryota</taxon>
        <taxon>Metazoa</taxon>
        <taxon>Ecdysozoa</taxon>
        <taxon>Arthropoda</taxon>
        <taxon>Crustacea</taxon>
        <taxon>Branchiopoda</taxon>
        <taxon>Diplostraca</taxon>
        <taxon>Cladocera</taxon>
        <taxon>Anomopoda</taxon>
        <taxon>Daphniidae</taxon>
        <taxon>Daphnia</taxon>
    </lineage>
</organism>
<name>A0A8J2WGU1_9CRUS</name>
<dbReference type="AlphaFoldDB" id="A0A8J2WGU1"/>
<evidence type="ECO:0000313" key="1">
    <source>
        <dbReference type="EMBL" id="CAH0106694.1"/>
    </source>
</evidence>
<comment type="caution">
    <text evidence="1">The sequence shown here is derived from an EMBL/GenBank/DDBJ whole genome shotgun (WGS) entry which is preliminary data.</text>
</comment>
<sequence>MAPAVQKQISLPFRKMDFYDDVQCPTTLPRKENCDTAEETEQTVKLTRCQLCQSLQTLHTPTPGNIFCDKELPVIENFMKPIIENKTPGRMYISGRQRTGKTACVTQKCKKV</sequence>